<dbReference type="PANTHER" id="PTHR21421:SF29">
    <property type="entry name" value="GUSTATORY RECEPTOR 5A FOR TREHALOSE-RELATED"/>
    <property type="match status" value="1"/>
</dbReference>
<organism evidence="9 10">
    <name type="scientific">Leptosia nina</name>
    <dbReference type="NCBI Taxonomy" id="320188"/>
    <lineage>
        <taxon>Eukaryota</taxon>
        <taxon>Metazoa</taxon>
        <taxon>Ecdysozoa</taxon>
        <taxon>Arthropoda</taxon>
        <taxon>Hexapoda</taxon>
        <taxon>Insecta</taxon>
        <taxon>Pterygota</taxon>
        <taxon>Neoptera</taxon>
        <taxon>Endopterygota</taxon>
        <taxon>Lepidoptera</taxon>
        <taxon>Glossata</taxon>
        <taxon>Ditrysia</taxon>
        <taxon>Papilionoidea</taxon>
        <taxon>Pieridae</taxon>
        <taxon>Pierinae</taxon>
        <taxon>Leptosia</taxon>
    </lineage>
</organism>
<name>A0AAV1JJ50_9NEOP</name>
<dbReference type="EMBL" id="CAVLEF010000010">
    <property type="protein sequence ID" value="CAK1548699.1"/>
    <property type="molecule type" value="Genomic_DNA"/>
</dbReference>
<feature type="transmembrane region" description="Helical" evidence="8">
    <location>
        <begin position="54"/>
        <end position="73"/>
    </location>
</feature>
<evidence type="ECO:0000256" key="7">
    <source>
        <dbReference type="ARBA" id="ARBA00023170"/>
    </source>
</evidence>
<evidence type="ECO:0000256" key="4">
    <source>
        <dbReference type="ARBA" id="ARBA00022692"/>
    </source>
</evidence>
<evidence type="ECO:0000256" key="5">
    <source>
        <dbReference type="ARBA" id="ARBA00022989"/>
    </source>
</evidence>
<dbReference type="AlphaFoldDB" id="A0AAV1JJ50"/>
<evidence type="ECO:0000256" key="3">
    <source>
        <dbReference type="ARBA" id="ARBA00022475"/>
    </source>
</evidence>
<dbReference type="GO" id="GO:0005886">
    <property type="term" value="C:plasma membrane"/>
    <property type="evidence" value="ECO:0007669"/>
    <property type="project" value="UniProtKB-SubCell"/>
</dbReference>
<dbReference type="Pfam" id="PF06151">
    <property type="entry name" value="Trehalose_recp"/>
    <property type="match status" value="2"/>
</dbReference>
<comment type="caution">
    <text evidence="9">The sequence shown here is derived from an EMBL/GenBank/DDBJ whole genome shotgun (WGS) entry which is preliminary data.</text>
</comment>
<feature type="transmembrane region" description="Helical" evidence="8">
    <location>
        <begin position="163"/>
        <end position="185"/>
    </location>
</feature>
<dbReference type="GO" id="GO:0050916">
    <property type="term" value="P:sensory perception of sweet taste"/>
    <property type="evidence" value="ECO:0007669"/>
    <property type="project" value="UniProtKB-ARBA"/>
</dbReference>
<feature type="transmembrane region" description="Helical" evidence="8">
    <location>
        <begin position="526"/>
        <end position="547"/>
    </location>
</feature>
<comment type="similarity">
    <text evidence="2">Belongs to the insect chemoreceptor superfamily. Gustatory receptor (GR) family. Gr5a subfamily.</text>
</comment>
<evidence type="ECO:0000313" key="9">
    <source>
        <dbReference type="EMBL" id="CAK1548699.1"/>
    </source>
</evidence>
<evidence type="ECO:0000256" key="8">
    <source>
        <dbReference type="SAM" id="Phobius"/>
    </source>
</evidence>
<feature type="transmembrane region" description="Helical" evidence="8">
    <location>
        <begin position="407"/>
        <end position="429"/>
    </location>
</feature>
<evidence type="ECO:0008006" key="11">
    <source>
        <dbReference type="Google" id="ProtNLM"/>
    </source>
</evidence>
<feature type="transmembrane region" description="Helical" evidence="8">
    <location>
        <begin position="283"/>
        <end position="304"/>
    </location>
</feature>
<dbReference type="Proteomes" id="UP001497472">
    <property type="component" value="Unassembled WGS sequence"/>
</dbReference>
<protein>
    <recommendedName>
        <fullName evidence="11">Gustatory receptor</fullName>
    </recommendedName>
</protein>
<evidence type="ECO:0000256" key="6">
    <source>
        <dbReference type="ARBA" id="ARBA00023136"/>
    </source>
</evidence>
<feature type="transmembrane region" description="Helical" evidence="8">
    <location>
        <begin position="310"/>
        <end position="333"/>
    </location>
</feature>
<gene>
    <name evidence="9" type="ORF">LNINA_LOCUS8062</name>
</gene>
<evidence type="ECO:0000256" key="2">
    <source>
        <dbReference type="ARBA" id="ARBA00005327"/>
    </source>
</evidence>
<accession>A0AAV1JJ50</accession>
<keyword evidence="10" id="KW-1185">Reference proteome</keyword>
<keyword evidence="6 8" id="KW-0472">Membrane</keyword>
<sequence length="683" mass="78938">MANYERLLRPMRTTKCDVLKFVAVSYTITGLAIVEHVLAVNYKLTFLMNCKNETTLSLEIVLLYVRFYTSHLFRYVQVDLWKAFVYKKSVNWPELRVHYSYLTQMLNDINSHISLLILLSFFTNIFYLCLQLFYATNRLYSQREGCPQEDVISSVDSAEYTAYYVFSFFFLLMRSTITSLAAVSVHTEAMKPLRALRRVATEEYTLEVQRFIRQIRYIEPALNDIDKLKQHCRCDFDNQQSAFRRSTSAFIIVGQCIGLNPVSGALGNDVSEIRLKIMSFKHLYSLALCFLQLVLVLLCFVDLAKKSITLTALAYLSFYATTFMTTVLFLRLAKRWQSLNRELTESRLDEYVDPYMHCKCATVTIICMSLALFEHSLALLTRLSHVTDCNTNIQDILRMYTEQYFEWLFYTNFQYNTFIGVFNVILNILCNLTWNYSHVFIICISLYLSSILEHINKKLVSTEGQFRPPSFWRSLREDYSNATRLIHVFDDNINGIIFVAFASNLFFICLQLFFVLSPFGGLENVVYMTFSLVFVLSRSLAVSLIAARVHSATLLAAPVLYAVPSPVYCVEVQRFIEQVHGDNVALTGMNFFHITRELVLSRTAPLVRCAALRRVIATEQRIVCHTCVALTLRQRNASGHARRRSCVSVQPLQWIDTNVFFCCFYYGTAEINVEIIEDSGYLL</sequence>
<dbReference type="GO" id="GO:0008527">
    <property type="term" value="F:taste receptor activity"/>
    <property type="evidence" value="ECO:0007669"/>
    <property type="project" value="InterPro"/>
</dbReference>
<evidence type="ECO:0000313" key="10">
    <source>
        <dbReference type="Proteomes" id="UP001497472"/>
    </source>
</evidence>
<keyword evidence="5 8" id="KW-1133">Transmembrane helix</keyword>
<keyword evidence="7" id="KW-0675">Receptor</keyword>
<feature type="transmembrane region" description="Helical" evidence="8">
    <location>
        <begin position="435"/>
        <end position="452"/>
    </location>
</feature>
<feature type="transmembrane region" description="Helical" evidence="8">
    <location>
        <begin position="493"/>
        <end position="514"/>
    </location>
</feature>
<proteinExistence type="inferred from homology"/>
<evidence type="ECO:0000256" key="1">
    <source>
        <dbReference type="ARBA" id="ARBA00004651"/>
    </source>
</evidence>
<comment type="subcellular location">
    <subcellularLocation>
        <location evidence="1">Cell membrane</location>
        <topology evidence="1">Multi-pass membrane protein</topology>
    </subcellularLocation>
</comment>
<dbReference type="PANTHER" id="PTHR21421">
    <property type="entry name" value="GUSTATORY RECEPTOR"/>
    <property type="match status" value="1"/>
</dbReference>
<feature type="transmembrane region" description="Helical" evidence="8">
    <location>
        <begin position="21"/>
        <end position="42"/>
    </location>
</feature>
<dbReference type="InterPro" id="IPR009318">
    <property type="entry name" value="Gustatory_rcpt"/>
</dbReference>
<feature type="transmembrane region" description="Helical" evidence="8">
    <location>
        <begin position="113"/>
        <end position="134"/>
    </location>
</feature>
<reference evidence="9 10" key="1">
    <citation type="submission" date="2023-11" db="EMBL/GenBank/DDBJ databases">
        <authorList>
            <person name="Okamura Y."/>
        </authorList>
    </citation>
    <scope>NUCLEOTIDE SEQUENCE [LARGE SCALE GENOMIC DNA]</scope>
</reference>
<keyword evidence="4 8" id="KW-0812">Transmembrane</keyword>
<keyword evidence="3" id="KW-1003">Cell membrane</keyword>